<proteinExistence type="predicted"/>
<dbReference type="AlphaFoldDB" id="A0A0P9PCQ6"/>
<name>A0A0P9PCQ6_PSESX</name>
<dbReference type="PATRIC" id="fig|264451.4.peg.562"/>
<reference evidence="1 2" key="1">
    <citation type="submission" date="2015-09" db="EMBL/GenBank/DDBJ databases">
        <title>Genome announcement of multiple Pseudomonas syringae strains.</title>
        <authorList>
            <person name="Thakur S."/>
            <person name="Wang P.W."/>
            <person name="Gong Y."/>
            <person name="Weir B.S."/>
            <person name="Guttman D.S."/>
        </authorList>
    </citation>
    <scope>NUCLEOTIDE SEQUENCE [LARGE SCALE GENOMIC DNA]</scope>
    <source>
        <strain evidence="1 2">ICMP17524</strain>
    </source>
</reference>
<gene>
    <name evidence="1" type="ORF">ALO50_102203</name>
</gene>
<evidence type="ECO:0000313" key="1">
    <source>
        <dbReference type="EMBL" id="KPW96769.1"/>
    </source>
</evidence>
<comment type="caution">
    <text evidence="1">The sequence shown here is derived from an EMBL/GenBank/DDBJ whole genome shotgun (WGS) entry which is preliminary data.</text>
</comment>
<evidence type="ECO:0000313" key="2">
    <source>
        <dbReference type="Proteomes" id="UP000050356"/>
    </source>
</evidence>
<protein>
    <submittedName>
        <fullName evidence="1">Uncharacterized protein</fullName>
    </submittedName>
</protein>
<sequence>MSLTVVLDGLCLSVGTASILEIYPGRATPQTLQDISMAIAFENIIST</sequence>
<organism evidence="1 2">
    <name type="scientific">Pseudomonas syringae pv. cerasicola</name>
    <dbReference type="NCBI Taxonomy" id="264451"/>
    <lineage>
        <taxon>Bacteria</taxon>
        <taxon>Pseudomonadati</taxon>
        <taxon>Pseudomonadota</taxon>
        <taxon>Gammaproteobacteria</taxon>
        <taxon>Pseudomonadales</taxon>
        <taxon>Pseudomonadaceae</taxon>
        <taxon>Pseudomonas</taxon>
        <taxon>Pseudomonas syringae</taxon>
    </lineage>
</organism>
<dbReference type="Proteomes" id="UP000050356">
    <property type="component" value="Unassembled WGS sequence"/>
</dbReference>
<dbReference type="EMBL" id="LJQA01000295">
    <property type="protein sequence ID" value="KPW96769.1"/>
    <property type="molecule type" value="Genomic_DNA"/>
</dbReference>
<accession>A0A0P9PCQ6</accession>